<dbReference type="AlphaFoldDB" id="A0A6A6TJ00"/>
<sequence>MSSPSPDPKASGFGGTSQDERDPDTQAPKTTTASARPTAPDNLGITESRKKDSDSDSEQDNSRFGRRTEVPNTPNATDDEGEGEKEDEVPLKRKRTSTSPGSGSEESNVVVTLALYYYAKPFRTFNVHPFVKCTGSQHWAELLFDDADV</sequence>
<feature type="compositionally biased region" description="Acidic residues" evidence="1">
    <location>
        <begin position="77"/>
        <end position="87"/>
    </location>
</feature>
<proteinExistence type="predicted"/>
<name>A0A6A6TJ00_9PLEO</name>
<keyword evidence="3" id="KW-1185">Reference proteome</keyword>
<feature type="region of interest" description="Disordered" evidence="1">
    <location>
        <begin position="1"/>
        <end position="108"/>
    </location>
</feature>
<gene>
    <name evidence="2" type="ORF">K491DRAFT_712677</name>
</gene>
<evidence type="ECO:0000313" key="3">
    <source>
        <dbReference type="Proteomes" id="UP000799324"/>
    </source>
</evidence>
<feature type="compositionally biased region" description="Basic and acidic residues" evidence="1">
    <location>
        <begin position="47"/>
        <end position="69"/>
    </location>
</feature>
<accession>A0A6A6TJ00</accession>
<organism evidence="2 3">
    <name type="scientific">Lophiostoma macrostomum CBS 122681</name>
    <dbReference type="NCBI Taxonomy" id="1314788"/>
    <lineage>
        <taxon>Eukaryota</taxon>
        <taxon>Fungi</taxon>
        <taxon>Dikarya</taxon>
        <taxon>Ascomycota</taxon>
        <taxon>Pezizomycotina</taxon>
        <taxon>Dothideomycetes</taxon>
        <taxon>Pleosporomycetidae</taxon>
        <taxon>Pleosporales</taxon>
        <taxon>Lophiostomataceae</taxon>
        <taxon>Lophiostoma</taxon>
    </lineage>
</organism>
<dbReference type="Proteomes" id="UP000799324">
    <property type="component" value="Unassembled WGS sequence"/>
</dbReference>
<dbReference type="EMBL" id="MU004307">
    <property type="protein sequence ID" value="KAF2659396.1"/>
    <property type="molecule type" value="Genomic_DNA"/>
</dbReference>
<feature type="compositionally biased region" description="Low complexity" evidence="1">
    <location>
        <begin position="97"/>
        <end position="107"/>
    </location>
</feature>
<evidence type="ECO:0000313" key="2">
    <source>
        <dbReference type="EMBL" id="KAF2659396.1"/>
    </source>
</evidence>
<protein>
    <submittedName>
        <fullName evidence="2">Uncharacterized protein</fullName>
    </submittedName>
</protein>
<reference evidence="2" key="1">
    <citation type="journal article" date="2020" name="Stud. Mycol.">
        <title>101 Dothideomycetes genomes: a test case for predicting lifestyles and emergence of pathogens.</title>
        <authorList>
            <person name="Haridas S."/>
            <person name="Albert R."/>
            <person name="Binder M."/>
            <person name="Bloem J."/>
            <person name="Labutti K."/>
            <person name="Salamov A."/>
            <person name="Andreopoulos B."/>
            <person name="Baker S."/>
            <person name="Barry K."/>
            <person name="Bills G."/>
            <person name="Bluhm B."/>
            <person name="Cannon C."/>
            <person name="Castanera R."/>
            <person name="Culley D."/>
            <person name="Daum C."/>
            <person name="Ezra D."/>
            <person name="Gonzalez J."/>
            <person name="Henrissat B."/>
            <person name="Kuo A."/>
            <person name="Liang C."/>
            <person name="Lipzen A."/>
            <person name="Lutzoni F."/>
            <person name="Magnuson J."/>
            <person name="Mondo S."/>
            <person name="Nolan M."/>
            <person name="Ohm R."/>
            <person name="Pangilinan J."/>
            <person name="Park H.-J."/>
            <person name="Ramirez L."/>
            <person name="Alfaro M."/>
            <person name="Sun H."/>
            <person name="Tritt A."/>
            <person name="Yoshinaga Y."/>
            <person name="Zwiers L.-H."/>
            <person name="Turgeon B."/>
            <person name="Goodwin S."/>
            <person name="Spatafora J."/>
            <person name="Crous P."/>
            <person name="Grigoriev I."/>
        </authorList>
    </citation>
    <scope>NUCLEOTIDE SEQUENCE</scope>
    <source>
        <strain evidence="2">CBS 122681</strain>
    </source>
</reference>
<evidence type="ECO:0000256" key="1">
    <source>
        <dbReference type="SAM" id="MobiDB-lite"/>
    </source>
</evidence>